<keyword evidence="3" id="KW-0812">Transmembrane</keyword>
<dbReference type="RefSeq" id="XP_025339616.1">
    <property type="nucleotide sequence ID" value="XM_025484685.1"/>
</dbReference>
<dbReference type="PANTHER" id="PTHR15231:SF1">
    <property type="entry name" value="PHOSPHATIDYLINOSITOL N-ACETYLGLUCOSAMINYLTRANSFERASE SUBUNIT H"/>
    <property type="match status" value="1"/>
</dbReference>
<dbReference type="STRING" id="45357.A0A2V1AMA6"/>
<evidence type="ECO:0000256" key="1">
    <source>
        <dbReference type="ARBA" id="ARBA00004687"/>
    </source>
</evidence>
<feature type="transmembrane region" description="Helical" evidence="3">
    <location>
        <begin position="37"/>
        <end position="55"/>
    </location>
</feature>
<gene>
    <name evidence="5" type="ORF">CXQ85_000961</name>
</gene>
<accession>A0A2V1AMA6</accession>
<evidence type="ECO:0000313" key="5">
    <source>
        <dbReference type="EMBL" id="PVH18676.1"/>
    </source>
</evidence>
<feature type="transmembrane region" description="Helical" evidence="3">
    <location>
        <begin position="96"/>
        <end position="119"/>
    </location>
</feature>
<sequence>MSSRKDFVLNITSVDSKNLATYTVSNKPSRFLTYWKVPLVAVLCGILVSFVLRLAEEAGYVFEALDIYIPSAEIFLANAEGWARDVPVLQSLTSAALRKLCLTGTIVALSLIVLALISLQEPQDSMMIIKDMGIQLSSRDRWGFTEQEFIPLSDTIDIVIHEGFYGFGQVIFYMCVLTSPKHKSGAEENGIKVVFPNFLPRKSILVDVCRQSREMLYGTTKRYTQTSEKN</sequence>
<dbReference type="InterPro" id="IPR019328">
    <property type="entry name" value="PIGH-H_dom"/>
</dbReference>
<comment type="similarity">
    <text evidence="2">Belongs to the PIGH family.</text>
</comment>
<dbReference type="VEuPathDB" id="FungiDB:CXQ85_000961"/>
<evidence type="ECO:0000259" key="4">
    <source>
        <dbReference type="Pfam" id="PF10181"/>
    </source>
</evidence>
<dbReference type="Proteomes" id="UP000244309">
    <property type="component" value="Unassembled WGS sequence"/>
</dbReference>
<dbReference type="AlphaFoldDB" id="A0A2V1AMA6"/>
<dbReference type="PANTHER" id="PTHR15231">
    <property type="entry name" value="PHOSPHATIDYLINOSITOL N-ACETYLGLUCOSAMINYLTRANSFERASE SUBUNIT H"/>
    <property type="match status" value="1"/>
</dbReference>
<dbReference type="OrthoDB" id="6256716at2759"/>
<evidence type="ECO:0000313" key="6">
    <source>
        <dbReference type="Proteomes" id="UP000244309"/>
    </source>
</evidence>
<dbReference type="UniPathway" id="UPA00196"/>
<evidence type="ECO:0000256" key="3">
    <source>
        <dbReference type="SAM" id="Phobius"/>
    </source>
</evidence>
<feature type="domain" description="Phosphatidylinositol N-acetylglucosaminyltransferase subunit H conserved" evidence="4">
    <location>
        <begin position="125"/>
        <end position="196"/>
    </location>
</feature>
<keyword evidence="3" id="KW-1133">Transmembrane helix</keyword>
<reference evidence="5 6" key="1">
    <citation type="submission" date="2017-12" db="EMBL/GenBank/DDBJ databases">
        <title>Genome Sequence of a Multidrug-Resistant Candida haemulonii Isolate from a Patient with Chronic Leg Ulcers in Israel.</title>
        <authorList>
            <person name="Chow N.A."/>
            <person name="Gade L."/>
            <person name="Batra D."/>
            <person name="Rowe L.A."/>
            <person name="Ben-Ami R."/>
            <person name="Loparev V.N."/>
            <person name="Litvintseva A.P."/>
        </authorList>
    </citation>
    <scope>NUCLEOTIDE SEQUENCE [LARGE SCALE GENOMIC DNA]</scope>
    <source>
        <strain evidence="5 6">B11899</strain>
    </source>
</reference>
<dbReference type="GO" id="GO:0000506">
    <property type="term" value="C:glycosylphosphatidylinositol-N-acetylglucosaminyltransferase (GPI-GnT) complex"/>
    <property type="evidence" value="ECO:0007669"/>
    <property type="project" value="InterPro"/>
</dbReference>
<dbReference type="Pfam" id="PF10181">
    <property type="entry name" value="PIG-H"/>
    <property type="match status" value="1"/>
</dbReference>
<comment type="caution">
    <text evidence="5">The sequence shown here is derived from an EMBL/GenBank/DDBJ whole genome shotgun (WGS) entry which is preliminary data.</text>
</comment>
<protein>
    <recommendedName>
        <fullName evidence="4">Phosphatidylinositol N-acetylglucosaminyltransferase subunit H conserved domain-containing protein</fullName>
    </recommendedName>
</protein>
<name>A0A2V1AMA6_9ASCO</name>
<dbReference type="GO" id="GO:0006506">
    <property type="term" value="P:GPI anchor biosynthetic process"/>
    <property type="evidence" value="ECO:0007669"/>
    <property type="project" value="UniProtKB-UniPathway"/>
</dbReference>
<comment type="pathway">
    <text evidence="1">Glycolipid biosynthesis; glycosylphosphatidylinositol-anchor biosynthesis.</text>
</comment>
<dbReference type="GeneID" id="37006292"/>
<dbReference type="EMBL" id="PKFO01000001">
    <property type="protein sequence ID" value="PVH18676.1"/>
    <property type="molecule type" value="Genomic_DNA"/>
</dbReference>
<organism evidence="5 6">
    <name type="scientific">Candidozyma haemuli</name>
    <dbReference type="NCBI Taxonomy" id="45357"/>
    <lineage>
        <taxon>Eukaryota</taxon>
        <taxon>Fungi</taxon>
        <taxon>Dikarya</taxon>
        <taxon>Ascomycota</taxon>
        <taxon>Saccharomycotina</taxon>
        <taxon>Pichiomycetes</taxon>
        <taxon>Metschnikowiaceae</taxon>
        <taxon>Candidozyma</taxon>
    </lineage>
</organism>
<dbReference type="InterPro" id="IPR044215">
    <property type="entry name" value="PIG-H"/>
</dbReference>
<keyword evidence="3" id="KW-0472">Membrane</keyword>
<evidence type="ECO:0000256" key="2">
    <source>
        <dbReference type="ARBA" id="ARBA00009610"/>
    </source>
</evidence>
<keyword evidence="6" id="KW-1185">Reference proteome</keyword>
<proteinExistence type="inferred from homology"/>